<dbReference type="EMBL" id="KN838662">
    <property type="protein sequence ID" value="KIJ98754.1"/>
    <property type="molecule type" value="Genomic_DNA"/>
</dbReference>
<name>A0A0C9WN32_9AGAR</name>
<dbReference type="Proteomes" id="UP000054477">
    <property type="component" value="Unassembled WGS sequence"/>
</dbReference>
<dbReference type="AlphaFoldDB" id="A0A0C9WN32"/>
<evidence type="ECO:0000313" key="2">
    <source>
        <dbReference type="EMBL" id="KIJ98754.1"/>
    </source>
</evidence>
<feature type="region of interest" description="Disordered" evidence="1">
    <location>
        <begin position="89"/>
        <end position="114"/>
    </location>
</feature>
<reference evidence="3" key="2">
    <citation type="submission" date="2015-01" db="EMBL/GenBank/DDBJ databases">
        <title>Evolutionary Origins and Diversification of the Mycorrhizal Mutualists.</title>
        <authorList>
            <consortium name="DOE Joint Genome Institute"/>
            <consortium name="Mycorrhizal Genomics Consortium"/>
            <person name="Kohler A."/>
            <person name="Kuo A."/>
            <person name="Nagy L.G."/>
            <person name="Floudas D."/>
            <person name="Copeland A."/>
            <person name="Barry K.W."/>
            <person name="Cichocki N."/>
            <person name="Veneault-Fourrey C."/>
            <person name="LaButti K."/>
            <person name="Lindquist E.A."/>
            <person name="Lipzen A."/>
            <person name="Lundell T."/>
            <person name="Morin E."/>
            <person name="Murat C."/>
            <person name="Riley R."/>
            <person name="Ohm R."/>
            <person name="Sun H."/>
            <person name="Tunlid A."/>
            <person name="Henrissat B."/>
            <person name="Grigoriev I.V."/>
            <person name="Hibbett D.S."/>
            <person name="Martin F."/>
        </authorList>
    </citation>
    <scope>NUCLEOTIDE SEQUENCE [LARGE SCALE GENOMIC DNA]</scope>
    <source>
        <strain evidence="3">LaAM-08-1</strain>
    </source>
</reference>
<evidence type="ECO:0000256" key="1">
    <source>
        <dbReference type="SAM" id="MobiDB-lite"/>
    </source>
</evidence>
<accession>A0A0C9WN32</accession>
<evidence type="ECO:0000313" key="3">
    <source>
        <dbReference type="Proteomes" id="UP000054477"/>
    </source>
</evidence>
<keyword evidence="3" id="KW-1185">Reference proteome</keyword>
<feature type="compositionally biased region" description="Basic residues" evidence="1">
    <location>
        <begin position="97"/>
        <end position="114"/>
    </location>
</feature>
<protein>
    <submittedName>
        <fullName evidence="2">Uncharacterized protein</fullName>
    </submittedName>
</protein>
<proteinExistence type="predicted"/>
<organism evidence="2 3">
    <name type="scientific">Laccaria amethystina LaAM-08-1</name>
    <dbReference type="NCBI Taxonomy" id="1095629"/>
    <lineage>
        <taxon>Eukaryota</taxon>
        <taxon>Fungi</taxon>
        <taxon>Dikarya</taxon>
        <taxon>Basidiomycota</taxon>
        <taxon>Agaricomycotina</taxon>
        <taxon>Agaricomycetes</taxon>
        <taxon>Agaricomycetidae</taxon>
        <taxon>Agaricales</taxon>
        <taxon>Agaricineae</taxon>
        <taxon>Hydnangiaceae</taxon>
        <taxon>Laccaria</taxon>
    </lineage>
</organism>
<gene>
    <name evidence="2" type="ORF">K443DRAFT_680511</name>
</gene>
<dbReference type="HOGENOM" id="CLU_2121454_0_0_1"/>
<reference evidence="2 3" key="1">
    <citation type="submission" date="2014-04" db="EMBL/GenBank/DDBJ databases">
        <authorList>
            <consortium name="DOE Joint Genome Institute"/>
            <person name="Kuo A."/>
            <person name="Kohler A."/>
            <person name="Nagy L.G."/>
            <person name="Floudas D."/>
            <person name="Copeland A."/>
            <person name="Barry K.W."/>
            <person name="Cichocki N."/>
            <person name="Veneault-Fourrey C."/>
            <person name="LaButti K."/>
            <person name="Lindquist E.A."/>
            <person name="Lipzen A."/>
            <person name="Lundell T."/>
            <person name="Morin E."/>
            <person name="Murat C."/>
            <person name="Sun H."/>
            <person name="Tunlid A."/>
            <person name="Henrissat B."/>
            <person name="Grigoriev I.V."/>
            <person name="Hibbett D.S."/>
            <person name="Martin F."/>
            <person name="Nordberg H.P."/>
            <person name="Cantor M.N."/>
            <person name="Hua S.X."/>
        </authorList>
    </citation>
    <scope>NUCLEOTIDE SEQUENCE [LARGE SCALE GENOMIC DNA]</scope>
    <source>
        <strain evidence="2 3">LaAM-08-1</strain>
    </source>
</reference>
<sequence>MSFVPSVFSRSRKITQVDLDLSSPCGNTICVPPGHRFFMKVLIVTALSHLIGLKRSRFAHTAFEMSLDIWKAALVSDIFVMGCIGALPTPKPTPPGARHRIGSQHRLSHLRQRS</sequence>